<proteinExistence type="predicted"/>
<keyword evidence="1" id="KW-0812">Transmembrane</keyword>
<reference evidence="2" key="1">
    <citation type="submission" date="2021-02" db="EMBL/GenBank/DDBJ databases">
        <authorList>
            <person name="Nowell W R."/>
        </authorList>
    </citation>
    <scope>NUCLEOTIDE SEQUENCE</scope>
    <source>
        <strain evidence="2">Ploen Becks lab</strain>
    </source>
</reference>
<evidence type="ECO:0000313" key="2">
    <source>
        <dbReference type="EMBL" id="CAF0808081.1"/>
    </source>
</evidence>
<keyword evidence="1" id="KW-1133">Transmembrane helix</keyword>
<comment type="caution">
    <text evidence="2">The sequence shown here is derived from an EMBL/GenBank/DDBJ whole genome shotgun (WGS) entry which is preliminary data.</text>
</comment>
<protein>
    <submittedName>
        <fullName evidence="2">Uncharacterized protein</fullName>
    </submittedName>
</protein>
<evidence type="ECO:0000256" key="1">
    <source>
        <dbReference type="SAM" id="Phobius"/>
    </source>
</evidence>
<feature type="transmembrane region" description="Helical" evidence="1">
    <location>
        <begin position="214"/>
        <end position="237"/>
    </location>
</feature>
<dbReference type="AlphaFoldDB" id="A0A813TEU8"/>
<gene>
    <name evidence="2" type="ORF">OXX778_LOCUS6825</name>
</gene>
<name>A0A813TEU8_9BILA</name>
<keyword evidence="1" id="KW-0472">Membrane</keyword>
<organism evidence="2 3">
    <name type="scientific">Brachionus calyciflorus</name>
    <dbReference type="NCBI Taxonomy" id="104777"/>
    <lineage>
        <taxon>Eukaryota</taxon>
        <taxon>Metazoa</taxon>
        <taxon>Spiralia</taxon>
        <taxon>Gnathifera</taxon>
        <taxon>Rotifera</taxon>
        <taxon>Eurotatoria</taxon>
        <taxon>Monogononta</taxon>
        <taxon>Pseudotrocha</taxon>
        <taxon>Ploima</taxon>
        <taxon>Brachionidae</taxon>
        <taxon>Brachionus</taxon>
    </lineage>
</organism>
<dbReference type="EMBL" id="CAJNOC010000833">
    <property type="protein sequence ID" value="CAF0808081.1"/>
    <property type="molecule type" value="Genomic_DNA"/>
</dbReference>
<keyword evidence="3" id="KW-1185">Reference proteome</keyword>
<sequence>MNFCERKIACLKEYQSVFVKKLNLLVDSVECKVHEFLSCSIKLLEYLNITESDLHRNYSFKNHHRHHFHHHHNFSNYLNDFKLKNDARLQHEITYTWFDPKGVRISNDFKVNNTENSIFVNKLSNYKPNSYGNLTCYAQIHSSTLNTSYLYNNFIQMILKNHSNLTEKDLIVKILRENINLIRFGNDQNSSLSQQHVSCLVGLNEFYNRNLVPFYFLSIMLVFLMSYLIFLSYKLYFTKPETKLDKMQDVFVYDDVNFKPVNTNEFSIGFDETTLELNSEIKSLTENSIQSRVVN</sequence>
<accession>A0A813TEU8</accession>
<evidence type="ECO:0000313" key="3">
    <source>
        <dbReference type="Proteomes" id="UP000663879"/>
    </source>
</evidence>
<dbReference type="Proteomes" id="UP000663879">
    <property type="component" value="Unassembled WGS sequence"/>
</dbReference>